<organism evidence="5 6">
    <name type="scientific">Tahibacter aquaticus</name>
    <dbReference type="NCBI Taxonomy" id="520092"/>
    <lineage>
        <taxon>Bacteria</taxon>
        <taxon>Pseudomonadati</taxon>
        <taxon>Pseudomonadota</taxon>
        <taxon>Gammaproteobacteria</taxon>
        <taxon>Lysobacterales</taxon>
        <taxon>Rhodanobacteraceae</taxon>
        <taxon>Tahibacter</taxon>
    </lineage>
</organism>
<feature type="transmembrane region" description="Helical" evidence="4">
    <location>
        <begin position="343"/>
        <end position="361"/>
    </location>
</feature>
<keyword evidence="4" id="KW-1133">Transmembrane helix</keyword>
<evidence type="ECO:0000256" key="4">
    <source>
        <dbReference type="SAM" id="Phobius"/>
    </source>
</evidence>
<dbReference type="Gene3D" id="1.25.40.10">
    <property type="entry name" value="Tetratricopeptide repeat domain"/>
    <property type="match status" value="1"/>
</dbReference>
<dbReference type="PANTHER" id="PTHR44227">
    <property type="match status" value="1"/>
</dbReference>
<sequence length="498" mass="53291">MLFPFRPIVQTAADADAMAHTPPAGTHRADDSPGPATKRWAGPLRAIQAVAVLVIAVMLAYANAFGAAWQFDDFATLLVQPAARSLAGWWDALPGIRPLLKLSYALTHELGGGAVAVHATNIAIHALNACLLWALWRRWLPTLSPSLQRPDAAALLAALLFALHPATTEAVTYASGRSISLAATFALAALLADDLARERPSRRAFAWAALLLFALALAVRETAVVIALVPLLRAWVAGQPLRAELRRLRGWVGVLAVAALAALATPGYHVFFGVSLATRDLAQQGMGQLLAHAYLLTHPLVGFTNIDPDLRVPTAWSSTLTACAALLAVLVGAMFAARRRQPWLAFAIGWYLLQLAPGNSLLPRLDLANDRHLYLALAGPMLVLACLLCRAAAWRHTRAFAVTAAFALCTMLALATWQRNADYRSETALWQATVRDSPLKARAWLNLGYAHRLEGDFARAAAAYRCALLLDPVNAQAAIDLDLVAPGDVAPARCPPPG</sequence>
<feature type="repeat" description="TPR" evidence="3">
    <location>
        <begin position="441"/>
        <end position="474"/>
    </location>
</feature>
<keyword evidence="1" id="KW-0677">Repeat</keyword>
<evidence type="ECO:0000256" key="1">
    <source>
        <dbReference type="ARBA" id="ARBA00022737"/>
    </source>
</evidence>
<dbReference type="AlphaFoldDB" id="A0A4R6YQK5"/>
<feature type="transmembrane region" description="Helical" evidence="4">
    <location>
        <begin position="318"/>
        <end position="336"/>
    </location>
</feature>
<keyword evidence="4" id="KW-0812">Transmembrane</keyword>
<dbReference type="InterPro" id="IPR052346">
    <property type="entry name" value="O-mannosyl-transferase_TMTC"/>
</dbReference>
<gene>
    <name evidence="5" type="ORF">DFR29_114178</name>
</gene>
<dbReference type="SUPFAM" id="SSF48452">
    <property type="entry name" value="TPR-like"/>
    <property type="match status" value="1"/>
</dbReference>
<evidence type="ECO:0000256" key="3">
    <source>
        <dbReference type="PROSITE-ProRule" id="PRU00339"/>
    </source>
</evidence>
<feature type="transmembrane region" description="Helical" evidence="4">
    <location>
        <begin position="170"/>
        <end position="192"/>
    </location>
</feature>
<evidence type="ECO:0000313" key="5">
    <source>
        <dbReference type="EMBL" id="TDR40126.1"/>
    </source>
</evidence>
<dbReference type="PANTHER" id="PTHR44227:SF3">
    <property type="entry name" value="PROTEIN O-MANNOSYL-TRANSFERASE TMTC4"/>
    <property type="match status" value="1"/>
</dbReference>
<evidence type="ECO:0000313" key="6">
    <source>
        <dbReference type="Proteomes" id="UP000295293"/>
    </source>
</evidence>
<dbReference type="EMBL" id="SNZH01000014">
    <property type="protein sequence ID" value="TDR40126.1"/>
    <property type="molecule type" value="Genomic_DNA"/>
</dbReference>
<accession>A0A4R6YQK5</accession>
<feature type="transmembrane region" description="Helical" evidence="4">
    <location>
        <begin position="251"/>
        <end position="277"/>
    </location>
</feature>
<feature type="transmembrane region" description="Helical" evidence="4">
    <location>
        <begin position="204"/>
        <end position="231"/>
    </location>
</feature>
<comment type="caution">
    <text evidence="5">The sequence shown here is derived from an EMBL/GenBank/DDBJ whole genome shotgun (WGS) entry which is preliminary data.</text>
</comment>
<protein>
    <submittedName>
        <fullName evidence="5">Tetratricopeptide repeat protein</fullName>
    </submittedName>
</protein>
<dbReference type="SMART" id="SM00028">
    <property type="entry name" value="TPR"/>
    <property type="match status" value="1"/>
</dbReference>
<name>A0A4R6YQK5_9GAMM</name>
<proteinExistence type="predicted"/>
<feature type="transmembrane region" description="Helical" evidence="4">
    <location>
        <begin position="110"/>
        <end position="135"/>
    </location>
</feature>
<feature type="transmembrane region" description="Helical" evidence="4">
    <location>
        <begin position="399"/>
        <end position="417"/>
    </location>
</feature>
<keyword evidence="2 3" id="KW-0802">TPR repeat</keyword>
<dbReference type="Proteomes" id="UP000295293">
    <property type="component" value="Unassembled WGS sequence"/>
</dbReference>
<feature type="transmembrane region" description="Helical" evidence="4">
    <location>
        <begin position="373"/>
        <end position="392"/>
    </location>
</feature>
<dbReference type="PROSITE" id="PS50005">
    <property type="entry name" value="TPR"/>
    <property type="match status" value="1"/>
</dbReference>
<reference evidence="5 6" key="1">
    <citation type="submission" date="2019-03" db="EMBL/GenBank/DDBJ databases">
        <title>Genomic Encyclopedia of Type Strains, Phase IV (KMG-IV): sequencing the most valuable type-strain genomes for metagenomic binning, comparative biology and taxonomic classification.</title>
        <authorList>
            <person name="Goeker M."/>
        </authorList>
    </citation>
    <scope>NUCLEOTIDE SEQUENCE [LARGE SCALE GENOMIC DNA]</scope>
    <source>
        <strain evidence="5 6">DSM 21667</strain>
    </source>
</reference>
<keyword evidence="4" id="KW-0472">Membrane</keyword>
<evidence type="ECO:0000256" key="2">
    <source>
        <dbReference type="ARBA" id="ARBA00022803"/>
    </source>
</evidence>
<feature type="transmembrane region" description="Helical" evidence="4">
    <location>
        <begin position="46"/>
        <end position="69"/>
    </location>
</feature>
<dbReference type="InterPro" id="IPR011990">
    <property type="entry name" value="TPR-like_helical_dom_sf"/>
</dbReference>
<dbReference type="InterPro" id="IPR019734">
    <property type="entry name" value="TPR_rpt"/>
</dbReference>
<keyword evidence="6" id="KW-1185">Reference proteome</keyword>